<gene>
    <name evidence="1" type="ORF">SLS56_001222</name>
</gene>
<reference evidence="1 2" key="1">
    <citation type="submission" date="2024-02" db="EMBL/GenBank/DDBJ databases">
        <title>De novo assembly and annotation of 12 fungi associated with fruit tree decline syndrome in Ontario, Canada.</title>
        <authorList>
            <person name="Sulman M."/>
            <person name="Ellouze W."/>
            <person name="Ilyukhin E."/>
        </authorList>
    </citation>
    <scope>NUCLEOTIDE SEQUENCE [LARGE SCALE GENOMIC DNA]</scope>
    <source>
        <strain evidence="1 2">M1-105</strain>
    </source>
</reference>
<evidence type="ECO:0000313" key="1">
    <source>
        <dbReference type="EMBL" id="KAL1636243.1"/>
    </source>
</evidence>
<dbReference type="Proteomes" id="UP001521116">
    <property type="component" value="Unassembled WGS sequence"/>
</dbReference>
<accession>A0ABR3TA55</accession>
<protein>
    <submittedName>
        <fullName evidence="1">Uncharacterized protein</fullName>
    </submittedName>
</protein>
<keyword evidence="2" id="KW-1185">Reference proteome</keyword>
<sequence>MYCWMNGSMQLQIVVSCVEPATKLHSIPVLYAVAFLPMPRYPDPDFPTLSRNIISTTTPATNPKKPNQNAQHTYDCRFFFACSRASQDSLLLATRLANDGGCGGVCLEVTYEWSSFGRDLEDSEDCSDDPPALASSSRWMAAEKRFQNMGSRIVAILV</sequence>
<evidence type="ECO:0000313" key="2">
    <source>
        <dbReference type="Proteomes" id="UP001521116"/>
    </source>
</evidence>
<dbReference type="EMBL" id="JAJVDC020000007">
    <property type="protein sequence ID" value="KAL1636243.1"/>
    <property type="molecule type" value="Genomic_DNA"/>
</dbReference>
<name>A0ABR3TA55_9PEZI</name>
<proteinExistence type="predicted"/>
<organism evidence="1 2">
    <name type="scientific">Neofusicoccum ribis</name>
    <dbReference type="NCBI Taxonomy" id="45134"/>
    <lineage>
        <taxon>Eukaryota</taxon>
        <taxon>Fungi</taxon>
        <taxon>Dikarya</taxon>
        <taxon>Ascomycota</taxon>
        <taxon>Pezizomycotina</taxon>
        <taxon>Dothideomycetes</taxon>
        <taxon>Dothideomycetes incertae sedis</taxon>
        <taxon>Botryosphaeriales</taxon>
        <taxon>Botryosphaeriaceae</taxon>
        <taxon>Neofusicoccum</taxon>
    </lineage>
</organism>
<comment type="caution">
    <text evidence="1">The sequence shown here is derived from an EMBL/GenBank/DDBJ whole genome shotgun (WGS) entry which is preliminary data.</text>
</comment>